<evidence type="ECO:0000256" key="1">
    <source>
        <dbReference type="ARBA" id="ARBA00022690"/>
    </source>
</evidence>
<evidence type="ECO:0000313" key="7">
    <source>
        <dbReference type="EMBL" id="CAF4063692.1"/>
    </source>
</evidence>
<accession>A0A815R608</accession>
<evidence type="ECO:0000256" key="2">
    <source>
        <dbReference type="ARBA" id="ARBA00022900"/>
    </source>
</evidence>
<evidence type="ECO:0000256" key="4">
    <source>
        <dbReference type="SAM" id="SignalP"/>
    </source>
</evidence>
<dbReference type="SMART" id="SM00131">
    <property type="entry name" value="KU"/>
    <property type="match status" value="1"/>
</dbReference>
<sequence>MNRLLTVLFVVIGFIYTLESQALASNDKTCKPLNCGGKIKTCPYGYHKQDGCEICKCYDPCNPPGKPILCGPNKRCFVDKLSNGTFVGRCGLPKSKRNTDICEEAKVVGLCKAAFPRFYYNSTIKTCEHFIYGGCGANNNNFDTKEKCETACSQT</sequence>
<evidence type="ECO:0000259" key="5">
    <source>
        <dbReference type="PROSITE" id="PS50279"/>
    </source>
</evidence>
<dbReference type="Gene3D" id="4.10.410.10">
    <property type="entry name" value="Pancreatic trypsin inhibitor Kunitz domain"/>
    <property type="match status" value="1"/>
</dbReference>
<keyword evidence="3" id="KW-1015">Disulfide bond</keyword>
<feature type="domain" description="BPTI/Kunitz inhibitor" evidence="5">
    <location>
        <begin position="102"/>
        <end position="152"/>
    </location>
</feature>
<keyword evidence="2" id="KW-0722">Serine protease inhibitor</keyword>
<dbReference type="InterPro" id="IPR002223">
    <property type="entry name" value="Kunitz_BPTI"/>
</dbReference>
<dbReference type="Pfam" id="PF00014">
    <property type="entry name" value="Kunitz_BPTI"/>
    <property type="match status" value="1"/>
</dbReference>
<reference evidence="6" key="1">
    <citation type="submission" date="2021-02" db="EMBL/GenBank/DDBJ databases">
        <authorList>
            <person name="Nowell W R."/>
        </authorList>
    </citation>
    <scope>NUCLEOTIDE SEQUENCE</scope>
</reference>
<evidence type="ECO:0000313" key="8">
    <source>
        <dbReference type="Proteomes" id="UP000663860"/>
    </source>
</evidence>
<dbReference type="PROSITE" id="PS00280">
    <property type="entry name" value="BPTI_KUNITZ_1"/>
    <property type="match status" value="1"/>
</dbReference>
<dbReference type="FunFam" id="4.10.410.10:FF:000021">
    <property type="entry name" value="Serine protease inhibitor, putative"/>
    <property type="match status" value="1"/>
</dbReference>
<dbReference type="GO" id="GO:0004867">
    <property type="term" value="F:serine-type endopeptidase inhibitor activity"/>
    <property type="evidence" value="ECO:0007669"/>
    <property type="project" value="UniProtKB-KW"/>
</dbReference>
<dbReference type="Proteomes" id="UP000663868">
    <property type="component" value="Unassembled WGS sequence"/>
</dbReference>
<feature type="signal peptide" evidence="4">
    <location>
        <begin position="1"/>
        <end position="20"/>
    </location>
</feature>
<proteinExistence type="predicted"/>
<dbReference type="Proteomes" id="UP000663860">
    <property type="component" value="Unassembled WGS sequence"/>
</dbReference>
<dbReference type="PRINTS" id="PR00759">
    <property type="entry name" value="BASICPTASE"/>
</dbReference>
<comment type="caution">
    <text evidence="6">The sequence shown here is derived from an EMBL/GenBank/DDBJ whole genome shotgun (WGS) entry which is preliminary data.</text>
</comment>
<dbReference type="Gene3D" id="2.10.22.10">
    <property type="entry name" value="Antistasin, domain 1"/>
    <property type="match status" value="1"/>
</dbReference>
<dbReference type="EMBL" id="CAJOBB010003884">
    <property type="protein sequence ID" value="CAF4063692.1"/>
    <property type="molecule type" value="Genomic_DNA"/>
</dbReference>
<name>A0A815R608_9BILA</name>
<dbReference type="InterPro" id="IPR036880">
    <property type="entry name" value="Kunitz_BPTI_sf"/>
</dbReference>
<dbReference type="EMBL" id="CAJNOE010002191">
    <property type="protein sequence ID" value="CAF1472260.1"/>
    <property type="molecule type" value="Genomic_DNA"/>
</dbReference>
<dbReference type="CDD" id="cd00109">
    <property type="entry name" value="Kunitz-type"/>
    <property type="match status" value="1"/>
</dbReference>
<evidence type="ECO:0000313" key="6">
    <source>
        <dbReference type="EMBL" id="CAF1472260.1"/>
    </source>
</evidence>
<dbReference type="PANTHER" id="PTHR47247">
    <property type="entry name" value="KUNITZ-TYPE PROTEASE INHIBITOR 2"/>
    <property type="match status" value="1"/>
</dbReference>
<dbReference type="PROSITE" id="PS50279">
    <property type="entry name" value="BPTI_KUNITZ_2"/>
    <property type="match status" value="1"/>
</dbReference>
<gene>
    <name evidence="6" type="ORF">IZO911_LOCUS43526</name>
    <name evidence="7" type="ORF">KXQ929_LOCUS32303</name>
</gene>
<organism evidence="6 8">
    <name type="scientific">Adineta steineri</name>
    <dbReference type="NCBI Taxonomy" id="433720"/>
    <lineage>
        <taxon>Eukaryota</taxon>
        <taxon>Metazoa</taxon>
        <taxon>Spiralia</taxon>
        <taxon>Gnathifera</taxon>
        <taxon>Rotifera</taxon>
        <taxon>Eurotatoria</taxon>
        <taxon>Bdelloidea</taxon>
        <taxon>Adinetida</taxon>
        <taxon>Adinetidae</taxon>
        <taxon>Adineta</taxon>
    </lineage>
</organism>
<evidence type="ECO:0000256" key="3">
    <source>
        <dbReference type="ARBA" id="ARBA00023157"/>
    </source>
</evidence>
<dbReference type="AlphaFoldDB" id="A0A815R608"/>
<protein>
    <recommendedName>
        <fullName evidence="5">BPTI/Kunitz inhibitor domain-containing protein</fullName>
    </recommendedName>
</protein>
<dbReference type="PANTHER" id="PTHR47247:SF1">
    <property type="entry name" value="KUNITZ-TYPE PROTEASE INHIBITOR 2"/>
    <property type="match status" value="1"/>
</dbReference>
<feature type="chain" id="PRO_5035687955" description="BPTI/Kunitz inhibitor domain-containing protein" evidence="4">
    <location>
        <begin position="21"/>
        <end position="155"/>
    </location>
</feature>
<keyword evidence="4" id="KW-0732">Signal</keyword>
<keyword evidence="1" id="KW-0646">Protease inhibitor</keyword>
<dbReference type="SUPFAM" id="SSF57362">
    <property type="entry name" value="BPTI-like"/>
    <property type="match status" value="1"/>
</dbReference>
<dbReference type="InterPro" id="IPR020901">
    <property type="entry name" value="Prtase_inh_Kunz-CS"/>
</dbReference>